<comment type="caution">
    <text evidence="4">The sequence shown here is derived from an EMBL/GenBank/DDBJ whole genome shotgun (WGS) entry which is preliminary data.</text>
</comment>
<proteinExistence type="predicted"/>
<dbReference type="AlphaFoldDB" id="A0A4U5P8H9"/>
<keyword evidence="3" id="KW-0812">Transmembrane</keyword>
<feature type="compositionally biased region" description="Polar residues" evidence="2">
    <location>
        <begin position="297"/>
        <end position="309"/>
    </location>
</feature>
<keyword evidence="1" id="KW-1015">Disulfide bond</keyword>
<evidence type="ECO:0000313" key="4">
    <source>
        <dbReference type="EMBL" id="TKR92559.1"/>
    </source>
</evidence>
<protein>
    <recommendedName>
        <fullName evidence="6">CUB domain-containing protein</fullName>
    </recommendedName>
</protein>
<dbReference type="InterPro" id="IPR002172">
    <property type="entry name" value="LDrepeatLR_classA_rpt"/>
</dbReference>
<dbReference type="CDD" id="cd00112">
    <property type="entry name" value="LDLa"/>
    <property type="match status" value="1"/>
</dbReference>
<feature type="compositionally biased region" description="Low complexity" evidence="2">
    <location>
        <begin position="285"/>
        <end position="296"/>
    </location>
</feature>
<evidence type="ECO:0008006" key="6">
    <source>
        <dbReference type="Google" id="ProtNLM"/>
    </source>
</evidence>
<gene>
    <name evidence="4" type="ORF">L596_007188</name>
</gene>
<feature type="transmembrane region" description="Helical" evidence="3">
    <location>
        <begin position="162"/>
        <end position="183"/>
    </location>
</feature>
<accession>A0A4U5P8H9</accession>
<feature type="region of interest" description="Disordered" evidence="2">
    <location>
        <begin position="194"/>
        <end position="309"/>
    </location>
</feature>
<dbReference type="STRING" id="34508.A0A4U5P8H9"/>
<sequence>MAECERASLYIIDGYKHDDIDPKKIASVPTTGESIEMKFCGNEAYYLDESAKSYMSTANRIIIRFVTRDHPTSHQKDKFDAEGKPVGFKLVWTEVLGLVQDESASECNGFTCQGGQFCIDNGHNICAQRTRLCINSTLMCNGVGNCAENDLSDEQHCYSQHIIMSGFSVIVILILCIVIVIFWQRSSNRAEVQRRANDPRHQAESHVNNNGRNRQIVDAREMNDVFESSLSSPPPVLAKANHLSRNTKYKEQNGKIHRKTSETSFSSEVWQPIRDPPRPPHVRISSTTSRCRSSPSDNTPLYSFQPNLV</sequence>
<keyword evidence="3" id="KW-1133">Transmembrane helix</keyword>
<reference evidence="4 5" key="1">
    <citation type="journal article" date="2015" name="Genome Biol.">
        <title>Comparative genomics of Steinernema reveals deeply conserved gene regulatory networks.</title>
        <authorList>
            <person name="Dillman A.R."/>
            <person name="Macchietto M."/>
            <person name="Porter C.F."/>
            <person name="Rogers A."/>
            <person name="Williams B."/>
            <person name="Antoshechkin I."/>
            <person name="Lee M.M."/>
            <person name="Goodwin Z."/>
            <person name="Lu X."/>
            <person name="Lewis E.E."/>
            <person name="Goodrich-Blair H."/>
            <person name="Stock S.P."/>
            <person name="Adams B.J."/>
            <person name="Sternberg P.W."/>
            <person name="Mortazavi A."/>
        </authorList>
    </citation>
    <scope>NUCLEOTIDE SEQUENCE [LARGE SCALE GENOMIC DNA]</scope>
    <source>
        <strain evidence="4 5">ALL</strain>
    </source>
</reference>
<dbReference type="EMBL" id="AZBU02000002">
    <property type="protein sequence ID" value="TKR92559.1"/>
    <property type="molecule type" value="Genomic_DNA"/>
</dbReference>
<reference evidence="4 5" key="2">
    <citation type="journal article" date="2019" name="G3 (Bethesda)">
        <title>Hybrid Assembly of the Genome of the Entomopathogenic Nematode Steinernema carpocapsae Identifies the X-Chromosome.</title>
        <authorList>
            <person name="Serra L."/>
            <person name="Macchietto M."/>
            <person name="Macias-Munoz A."/>
            <person name="McGill C.J."/>
            <person name="Rodriguez I.M."/>
            <person name="Rodriguez B."/>
            <person name="Murad R."/>
            <person name="Mortazavi A."/>
        </authorList>
    </citation>
    <scope>NUCLEOTIDE SEQUENCE [LARGE SCALE GENOMIC DNA]</scope>
    <source>
        <strain evidence="4 5">ALL</strain>
    </source>
</reference>
<evidence type="ECO:0000256" key="1">
    <source>
        <dbReference type="ARBA" id="ARBA00023157"/>
    </source>
</evidence>
<name>A0A4U5P8H9_STECR</name>
<evidence type="ECO:0000256" key="2">
    <source>
        <dbReference type="SAM" id="MobiDB-lite"/>
    </source>
</evidence>
<evidence type="ECO:0000313" key="5">
    <source>
        <dbReference type="Proteomes" id="UP000298663"/>
    </source>
</evidence>
<dbReference type="Proteomes" id="UP000298663">
    <property type="component" value="Unassembled WGS sequence"/>
</dbReference>
<keyword evidence="3" id="KW-0472">Membrane</keyword>
<organism evidence="4 5">
    <name type="scientific">Steinernema carpocapsae</name>
    <name type="common">Entomopathogenic nematode</name>
    <dbReference type="NCBI Taxonomy" id="34508"/>
    <lineage>
        <taxon>Eukaryota</taxon>
        <taxon>Metazoa</taxon>
        <taxon>Ecdysozoa</taxon>
        <taxon>Nematoda</taxon>
        <taxon>Chromadorea</taxon>
        <taxon>Rhabditida</taxon>
        <taxon>Tylenchina</taxon>
        <taxon>Panagrolaimomorpha</taxon>
        <taxon>Strongyloidoidea</taxon>
        <taxon>Steinernematidae</taxon>
        <taxon>Steinernema</taxon>
    </lineage>
</organism>
<dbReference type="OrthoDB" id="10020456at2759"/>
<feature type="compositionally biased region" description="Basic and acidic residues" evidence="2">
    <location>
        <begin position="194"/>
        <end position="204"/>
    </location>
</feature>
<keyword evidence="5" id="KW-1185">Reference proteome</keyword>
<evidence type="ECO:0000256" key="3">
    <source>
        <dbReference type="SAM" id="Phobius"/>
    </source>
</evidence>